<reference evidence="3 4" key="1">
    <citation type="submission" date="2016-03" db="EMBL/GenBank/DDBJ databases">
        <title>Whole genome sequencing of Grifola frondosa 9006-11.</title>
        <authorList>
            <person name="Min B."/>
            <person name="Park H."/>
            <person name="Kim J.-G."/>
            <person name="Cho H."/>
            <person name="Oh Y.-L."/>
            <person name="Kong W.-S."/>
            <person name="Choi I.-G."/>
        </authorList>
    </citation>
    <scope>NUCLEOTIDE SEQUENCE [LARGE SCALE GENOMIC DNA]</scope>
    <source>
        <strain evidence="3 4">9006-11</strain>
    </source>
</reference>
<dbReference type="EMBL" id="LUGG01000002">
    <property type="protein sequence ID" value="OBZ78462.1"/>
    <property type="molecule type" value="Genomic_DNA"/>
</dbReference>
<dbReference type="Gene3D" id="3.40.50.300">
    <property type="entry name" value="P-loop containing nucleotide triphosphate hydrolases"/>
    <property type="match status" value="1"/>
</dbReference>
<feature type="domain" description="ArsA/GET3 Anion-transporting ATPase-like" evidence="2">
    <location>
        <begin position="24"/>
        <end position="65"/>
    </location>
</feature>
<dbReference type="Proteomes" id="UP000092993">
    <property type="component" value="Unassembled WGS sequence"/>
</dbReference>
<gene>
    <name evidence="3" type="ORF">A0H81_01607</name>
</gene>
<name>A0A1C7MNM2_GRIFR</name>
<evidence type="ECO:0000256" key="1">
    <source>
        <dbReference type="SAM" id="MobiDB-lite"/>
    </source>
</evidence>
<dbReference type="AlphaFoldDB" id="A0A1C7MNM2"/>
<accession>A0A1C7MNM2</accession>
<evidence type="ECO:0000259" key="2">
    <source>
        <dbReference type="Pfam" id="PF02374"/>
    </source>
</evidence>
<dbReference type="Pfam" id="PF02374">
    <property type="entry name" value="ArsA_ATPase"/>
    <property type="match status" value="1"/>
</dbReference>
<dbReference type="InterPro" id="IPR025723">
    <property type="entry name" value="ArsA/GET3_ATPase-like"/>
</dbReference>
<comment type="caution">
    <text evidence="3">The sequence shown here is derived from an EMBL/GenBank/DDBJ whole genome shotgun (WGS) entry which is preliminary data.</text>
</comment>
<dbReference type="InterPro" id="IPR027417">
    <property type="entry name" value="P-loop_NTPase"/>
</dbReference>
<protein>
    <recommendedName>
        <fullName evidence="2">ArsA/GET3 Anion-transporting ATPase-like domain-containing protein</fullName>
    </recommendedName>
</protein>
<organism evidence="3 4">
    <name type="scientific">Grifola frondosa</name>
    <name type="common">Maitake</name>
    <name type="synonym">Polyporus frondosus</name>
    <dbReference type="NCBI Taxonomy" id="5627"/>
    <lineage>
        <taxon>Eukaryota</taxon>
        <taxon>Fungi</taxon>
        <taxon>Dikarya</taxon>
        <taxon>Basidiomycota</taxon>
        <taxon>Agaricomycotina</taxon>
        <taxon>Agaricomycetes</taxon>
        <taxon>Polyporales</taxon>
        <taxon>Grifolaceae</taxon>
        <taxon>Grifola</taxon>
    </lineage>
</organism>
<evidence type="ECO:0000313" key="3">
    <source>
        <dbReference type="EMBL" id="OBZ78462.1"/>
    </source>
</evidence>
<sequence length="99" mass="11416">MTTSSPRPRYHVLALDGARRRRPHNLSDVFSWKFSKEAMKVNGFDNLFAMEIDLTNTIQEMAKQCMYPCLSPPHAADSNGMTGNMVEESRSRSHLWTRR</sequence>
<keyword evidence="4" id="KW-1185">Reference proteome</keyword>
<feature type="region of interest" description="Disordered" evidence="1">
    <location>
        <begin position="78"/>
        <end position="99"/>
    </location>
</feature>
<proteinExistence type="predicted"/>
<dbReference type="OrthoDB" id="1770at2759"/>
<evidence type="ECO:0000313" key="4">
    <source>
        <dbReference type="Proteomes" id="UP000092993"/>
    </source>
</evidence>
<dbReference type="STRING" id="5627.A0A1C7MNM2"/>